<proteinExistence type="predicted"/>
<feature type="non-terminal residue" evidence="2">
    <location>
        <position position="1"/>
    </location>
</feature>
<evidence type="ECO:0000259" key="1">
    <source>
        <dbReference type="PROSITE" id="PS50041"/>
    </source>
</evidence>
<accession>A0ABN8RNN1</accession>
<dbReference type="PANTHER" id="PTHR22803">
    <property type="entry name" value="MANNOSE, PHOSPHOLIPASE, LECTIN RECEPTOR RELATED"/>
    <property type="match status" value="1"/>
</dbReference>
<gene>
    <name evidence="2" type="ORF">PLOB_00024037</name>
</gene>
<dbReference type="SMART" id="SM00034">
    <property type="entry name" value="CLECT"/>
    <property type="match status" value="1"/>
</dbReference>
<dbReference type="EMBL" id="CALNXK010000288">
    <property type="protein sequence ID" value="CAH3180986.1"/>
    <property type="molecule type" value="Genomic_DNA"/>
</dbReference>
<organism evidence="2 3">
    <name type="scientific">Porites lobata</name>
    <dbReference type="NCBI Taxonomy" id="104759"/>
    <lineage>
        <taxon>Eukaryota</taxon>
        <taxon>Metazoa</taxon>
        <taxon>Cnidaria</taxon>
        <taxon>Anthozoa</taxon>
        <taxon>Hexacorallia</taxon>
        <taxon>Scleractinia</taxon>
        <taxon>Fungiina</taxon>
        <taxon>Poritidae</taxon>
        <taxon>Porites</taxon>
    </lineage>
</organism>
<dbReference type="CDD" id="cd00037">
    <property type="entry name" value="CLECT"/>
    <property type="match status" value="1"/>
</dbReference>
<dbReference type="Pfam" id="PF00059">
    <property type="entry name" value="Lectin_C"/>
    <property type="match status" value="1"/>
</dbReference>
<dbReference type="Gene3D" id="3.10.100.10">
    <property type="entry name" value="Mannose-Binding Protein A, subunit A"/>
    <property type="match status" value="1"/>
</dbReference>
<dbReference type="Proteomes" id="UP001159405">
    <property type="component" value="Unassembled WGS sequence"/>
</dbReference>
<dbReference type="InterPro" id="IPR001304">
    <property type="entry name" value="C-type_lectin-like"/>
</dbReference>
<protein>
    <recommendedName>
        <fullName evidence="1">C-type lectin domain-containing protein</fullName>
    </recommendedName>
</protein>
<dbReference type="InterPro" id="IPR050111">
    <property type="entry name" value="C-type_lectin/snaclec_domain"/>
</dbReference>
<dbReference type="PROSITE" id="PS50041">
    <property type="entry name" value="C_TYPE_LECTIN_2"/>
    <property type="match status" value="1"/>
</dbReference>
<dbReference type="SUPFAM" id="SSF56436">
    <property type="entry name" value="C-type lectin-like"/>
    <property type="match status" value="1"/>
</dbReference>
<dbReference type="InterPro" id="IPR016186">
    <property type="entry name" value="C-type_lectin-like/link_sf"/>
</dbReference>
<keyword evidence="3" id="KW-1185">Reference proteome</keyword>
<name>A0ABN8RNN1_9CNID</name>
<feature type="domain" description="C-type lectin" evidence="1">
    <location>
        <begin position="116"/>
        <end position="243"/>
    </location>
</feature>
<evidence type="ECO:0000313" key="3">
    <source>
        <dbReference type="Proteomes" id="UP001159405"/>
    </source>
</evidence>
<comment type="caution">
    <text evidence="2">The sequence shown here is derived from an EMBL/GenBank/DDBJ whole genome shotgun (WGS) entry which is preliminary data.</text>
</comment>
<evidence type="ECO:0000313" key="2">
    <source>
        <dbReference type="EMBL" id="CAH3180986.1"/>
    </source>
</evidence>
<sequence>LSEVDHLLPNYSEDSKRFEEMRLPSGCNFSVHSSEFSEPEKVILIREHIDYLCSLHNSQANTEMKIAGVLLIISLALCAMECSVSAFRLKEKDFPRKIQNDGSFSYDPCGDVWTKFEEYCYHVSGETFTEQQAEQYCDQKMDANLAKINSQEENNFVLDLAHKHAPSAKKVWIGLKWENGPKDYYWYDHSFPTFKNWAPDEPNGKANEPCAELYVGQYQLLPQRGAGYWNDAPCGGKIPAVCKRLY</sequence>
<dbReference type="InterPro" id="IPR016187">
    <property type="entry name" value="CTDL_fold"/>
</dbReference>
<reference evidence="2 3" key="1">
    <citation type="submission" date="2022-05" db="EMBL/GenBank/DDBJ databases">
        <authorList>
            <consortium name="Genoscope - CEA"/>
            <person name="William W."/>
        </authorList>
    </citation>
    <scope>NUCLEOTIDE SEQUENCE [LARGE SCALE GENOMIC DNA]</scope>
</reference>